<dbReference type="Proteomes" id="UP000289340">
    <property type="component" value="Chromosome 12"/>
</dbReference>
<keyword evidence="1" id="KW-0472">Membrane</keyword>
<feature type="transmembrane region" description="Helical" evidence="1">
    <location>
        <begin position="170"/>
        <end position="192"/>
    </location>
</feature>
<dbReference type="PANTHER" id="PTHR33116">
    <property type="entry name" value="REVERSE TRANSCRIPTASE ZINC-BINDING DOMAIN-CONTAINING PROTEIN-RELATED-RELATED"/>
    <property type="match status" value="1"/>
</dbReference>
<feature type="domain" description="Reverse transcriptase zinc-binding" evidence="2">
    <location>
        <begin position="413"/>
        <end position="501"/>
    </location>
</feature>
<evidence type="ECO:0000259" key="2">
    <source>
        <dbReference type="Pfam" id="PF13966"/>
    </source>
</evidence>
<protein>
    <submittedName>
        <fullName evidence="3">Putative ribonuclease H protein isoform A</fullName>
    </submittedName>
</protein>
<dbReference type="EMBL" id="QZWG01000012">
    <property type="protein sequence ID" value="RZB73972.1"/>
    <property type="molecule type" value="Genomic_DNA"/>
</dbReference>
<evidence type="ECO:0000313" key="3">
    <source>
        <dbReference type="EMBL" id="RZB73972.1"/>
    </source>
</evidence>
<name>A0A445HK43_GLYSO</name>
<keyword evidence="4" id="KW-1185">Reference proteome</keyword>
<accession>A0A445HK43</accession>
<keyword evidence="1" id="KW-0812">Transmembrane</keyword>
<dbReference type="InterPro" id="IPR026960">
    <property type="entry name" value="RVT-Znf"/>
</dbReference>
<proteinExistence type="predicted"/>
<sequence length="604" mass="70499">MMFCCLNIMWEFVSVPLSIAILTLAPFLFNIVAEGLNGLMRRAVEENMYKGYLVGANNVPISILQYADDTIFFGEASMENVKAIKVMLRSFELASGLKINFAKSSFGAYGVSAQWRHLAAKYLNCSLMAFPFVYLGIPIGANPRRGRMWDSIIHKCERKLSNWKQRHITFGGRVTLIQSILTSIPIYFFSFFRIPQSVAAKLVKIQRRFLWGGGRDQKKIAWISWEKVCLPKERGGLGIKDVIAFNIALLGKWKWHLLNHHQELWIKVIESKYGGWRGLEEGDRAASQSIWWRDLKRTVCQSYQGRSIQEGFRWKVGAGHRINFWEDRWISHDVSLAEKYPRLYPISLQQYHSISQMGHHTDQGWEWHFTWRRNFFDSEVDLAVNFLGEVEGKIIQQHDEDAWVWTGHPSGIYSAQSAYLMLREGGSAATKDQAYVELWKLKIPSKIAIFAWRLFQDRLPTKSNLLRRQLQLTDASCPFCGGMEEEASHLFFYCSKIQPIWWETTSWLNITSVFPSNPIQHFLQHSFVQVEGIRRGRWQSWWMAVVWSIWKMRNRIIFSNESFNGSKLVDDAVFLVWTWLSNLDKDFKLPFNQWSTHIREGFLF</sequence>
<dbReference type="Pfam" id="PF13966">
    <property type="entry name" value="zf-RVT"/>
    <property type="match status" value="1"/>
</dbReference>
<dbReference type="AlphaFoldDB" id="A0A445HK43"/>
<comment type="caution">
    <text evidence="3">The sequence shown here is derived from an EMBL/GenBank/DDBJ whole genome shotgun (WGS) entry which is preliminary data.</text>
</comment>
<feature type="transmembrane region" description="Helical" evidence="1">
    <location>
        <begin position="12"/>
        <end position="33"/>
    </location>
</feature>
<gene>
    <name evidence="3" type="ORF">D0Y65_033193</name>
</gene>
<evidence type="ECO:0000313" key="4">
    <source>
        <dbReference type="Proteomes" id="UP000289340"/>
    </source>
</evidence>
<organism evidence="3 4">
    <name type="scientific">Glycine soja</name>
    <name type="common">Wild soybean</name>
    <dbReference type="NCBI Taxonomy" id="3848"/>
    <lineage>
        <taxon>Eukaryota</taxon>
        <taxon>Viridiplantae</taxon>
        <taxon>Streptophyta</taxon>
        <taxon>Embryophyta</taxon>
        <taxon>Tracheophyta</taxon>
        <taxon>Spermatophyta</taxon>
        <taxon>Magnoliopsida</taxon>
        <taxon>eudicotyledons</taxon>
        <taxon>Gunneridae</taxon>
        <taxon>Pentapetalae</taxon>
        <taxon>rosids</taxon>
        <taxon>fabids</taxon>
        <taxon>Fabales</taxon>
        <taxon>Fabaceae</taxon>
        <taxon>Papilionoideae</taxon>
        <taxon>50 kb inversion clade</taxon>
        <taxon>NPAAA clade</taxon>
        <taxon>indigoferoid/millettioid clade</taxon>
        <taxon>Phaseoleae</taxon>
        <taxon>Glycine</taxon>
        <taxon>Glycine subgen. Soja</taxon>
    </lineage>
</organism>
<evidence type="ECO:0000256" key="1">
    <source>
        <dbReference type="SAM" id="Phobius"/>
    </source>
</evidence>
<dbReference type="PANTHER" id="PTHR33116:SF78">
    <property type="entry name" value="OS12G0587133 PROTEIN"/>
    <property type="match status" value="1"/>
</dbReference>
<keyword evidence="1" id="KW-1133">Transmembrane helix</keyword>
<reference evidence="3 4" key="1">
    <citation type="submission" date="2018-09" db="EMBL/GenBank/DDBJ databases">
        <title>A high-quality reference genome of wild soybean provides a powerful tool to mine soybean genomes.</title>
        <authorList>
            <person name="Xie M."/>
            <person name="Chung C.Y.L."/>
            <person name="Li M.-W."/>
            <person name="Wong F.-L."/>
            <person name="Chan T.-F."/>
            <person name="Lam H.-M."/>
        </authorList>
    </citation>
    <scope>NUCLEOTIDE SEQUENCE [LARGE SCALE GENOMIC DNA]</scope>
    <source>
        <strain evidence="4">cv. W05</strain>
        <tissue evidence="3">Hypocotyl of etiolated seedlings</tissue>
    </source>
</reference>